<sequence length="119" mass="12644">MTVDPASFFRDMLGQWESMANQYGAQAMKSPEAARAMGAATSAGAQLQQASKDAMGRALAAANMPSREEVTGLSERMAGVEDRLRRIETLLERIAGAPAETAAPRPKPARSKKPLKAKG</sequence>
<evidence type="ECO:0000313" key="5">
    <source>
        <dbReference type="EMBL" id="URW74568.1"/>
    </source>
</evidence>
<comment type="pathway">
    <text evidence="1">Biopolymer metabolism; poly-(R)-3-hydroxybutanoate biosynthesis.</text>
</comment>
<name>A0ABY4TQI8_9SPHN</name>
<dbReference type="EMBL" id="CP098401">
    <property type="protein sequence ID" value="URW74568.1"/>
    <property type="molecule type" value="Genomic_DNA"/>
</dbReference>
<feature type="region of interest" description="Disordered" evidence="4">
    <location>
        <begin position="56"/>
        <end position="75"/>
    </location>
</feature>
<reference evidence="5" key="1">
    <citation type="submission" date="2022-05" db="EMBL/GenBank/DDBJ databases">
        <title>Sphingomonas sp. strain RMG20 Genome sequencing and assembly.</title>
        <authorList>
            <person name="Kim I."/>
        </authorList>
    </citation>
    <scope>NUCLEOTIDE SEQUENCE</scope>
    <source>
        <strain evidence="5">RMG20</strain>
    </source>
</reference>
<dbReference type="RefSeq" id="WP_250749061.1">
    <property type="nucleotide sequence ID" value="NZ_CP098401.1"/>
</dbReference>
<gene>
    <name evidence="5" type="ORF">M9980_08250</name>
</gene>
<protein>
    <recommendedName>
        <fullName evidence="2">Poly(3-hydroxyalkanoate) polymerase subunit PhaE</fullName>
    </recommendedName>
</protein>
<dbReference type="Proteomes" id="UP001055580">
    <property type="component" value="Chromosome"/>
</dbReference>
<dbReference type="Pfam" id="PF09712">
    <property type="entry name" value="PHA_synth_III_E"/>
    <property type="match status" value="1"/>
</dbReference>
<dbReference type="InterPro" id="IPR010123">
    <property type="entry name" value="PHA_synth_III_E"/>
</dbReference>
<evidence type="ECO:0000256" key="3">
    <source>
        <dbReference type="ARBA" id="ARBA00022752"/>
    </source>
</evidence>
<evidence type="ECO:0000256" key="1">
    <source>
        <dbReference type="ARBA" id="ARBA00004683"/>
    </source>
</evidence>
<proteinExistence type="predicted"/>
<feature type="region of interest" description="Disordered" evidence="4">
    <location>
        <begin position="94"/>
        <end position="119"/>
    </location>
</feature>
<keyword evidence="6" id="KW-1185">Reference proteome</keyword>
<feature type="compositionally biased region" description="Basic residues" evidence="4">
    <location>
        <begin position="107"/>
        <end position="119"/>
    </location>
</feature>
<keyword evidence="3" id="KW-0583">PHB biosynthesis</keyword>
<evidence type="ECO:0000313" key="6">
    <source>
        <dbReference type="Proteomes" id="UP001055580"/>
    </source>
</evidence>
<organism evidence="5 6">
    <name type="scientific">Sphingomonas donggukensis</name>
    <dbReference type="NCBI Taxonomy" id="2949093"/>
    <lineage>
        <taxon>Bacteria</taxon>
        <taxon>Pseudomonadati</taxon>
        <taxon>Pseudomonadota</taxon>
        <taxon>Alphaproteobacteria</taxon>
        <taxon>Sphingomonadales</taxon>
        <taxon>Sphingomonadaceae</taxon>
        <taxon>Sphingomonas</taxon>
    </lineage>
</organism>
<evidence type="ECO:0000256" key="4">
    <source>
        <dbReference type="SAM" id="MobiDB-lite"/>
    </source>
</evidence>
<accession>A0ABY4TQI8</accession>
<evidence type="ECO:0000256" key="2">
    <source>
        <dbReference type="ARBA" id="ARBA00019066"/>
    </source>
</evidence>